<reference evidence="1 2" key="1">
    <citation type="journal article" date="2023" name="Int. J. Syst. Evol. Microbiol.">
        <title>Winogradskyella bathintestinalis sp. nov., isolated from the intestine of the deep-sea loosejaw dragonfish, Malacosteus niger.</title>
        <authorList>
            <person name="Uniacke-Lowe S."/>
            <person name="Johnson C.N."/>
            <person name="Stanton C."/>
            <person name="Hill C."/>
            <person name="Ross P."/>
        </authorList>
    </citation>
    <scope>NUCLEOTIDE SEQUENCE [LARGE SCALE GENOMIC DNA]</scope>
    <source>
        <strain evidence="1 2">APC 3343</strain>
    </source>
</reference>
<protein>
    <submittedName>
        <fullName evidence="1">Chaperone modulator CbpM</fullName>
    </submittedName>
</protein>
<name>A0ABT7ZYV1_9FLAO</name>
<sequence>MKDTHLIPLPNLCTHYQIEMSFFDGLSEYGLIEYISVEKTFCIHQDKIADVEKMIRLHKDLHLNFEGIDTVFNLLEKIDYLQSELNRTNNRLRRFEDD</sequence>
<proteinExistence type="predicted"/>
<dbReference type="EMBL" id="JASDDK010000007">
    <property type="protein sequence ID" value="MDN3493928.1"/>
    <property type="molecule type" value="Genomic_DNA"/>
</dbReference>
<accession>A0ABT7ZYV1</accession>
<dbReference type="Pfam" id="PF13591">
    <property type="entry name" value="MerR_2"/>
    <property type="match status" value="1"/>
</dbReference>
<gene>
    <name evidence="1" type="ORF">QMA06_14485</name>
</gene>
<dbReference type="Proteomes" id="UP001231197">
    <property type="component" value="Unassembled WGS sequence"/>
</dbReference>
<dbReference type="Gene3D" id="1.10.1660.10">
    <property type="match status" value="1"/>
</dbReference>
<evidence type="ECO:0000313" key="1">
    <source>
        <dbReference type="EMBL" id="MDN3493928.1"/>
    </source>
</evidence>
<comment type="caution">
    <text evidence="1">The sequence shown here is derived from an EMBL/GenBank/DDBJ whole genome shotgun (WGS) entry which is preliminary data.</text>
</comment>
<keyword evidence="2" id="KW-1185">Reference proteome</keyword>
<dbReference type="RefSeq" id="WP_290207614.1">
    <property type="nucleotide sequence ID" value="NZ_JASDDK010000007.1"/>
</dbReference>
<evidence type="ECO:0000313" key="2">
    <source>
        <dbReference type="Proteomes" id="UP001231197"/>
    </source>
</evidence>
<organism evidence="1 2">
    <name type="scientific">Winogradskyella bathintestinalis</name>
    <dbReference type="NCBI Taxonomy" id="3035208"/>
    <lineage>
        <taxon>Bacteria</taxon>
        <taxon>Pseudomonadati</taxon>
        <taxon>Bacteroidota</taxon>
        <taxon>Flavobacteriia</taxon>
        <taxon>Flavobacteriales</taxon>
        <taxon>Flavobacteriaceae</taxon>
        <taxon>Winogradskyella</taxon>
    </lineage>
</organism>